<dbReference type="InterPro" id="IPR013041">
    <property type="entry name" value="Clathrin_app_Ig-like_sf"/>
</dbReference>
<sequence>MQREIERAVRGAKNAISTAKKQYIVYALRDTIKHFRKQRTASEEREFVKKQMAQIRDLAKQEDRYFRRRNVAKLVFFYLNGYNVDFGAMECVKLIASAKFKDKRIGYMAIQVLLDERSEVLLLATNVLKQDLQSDNHQVVALALHLIANIASTDMARDLAADVERLLHSRNAFLRKKAALAAVRMCRRSPELADTFVAAALEMLRAQRNHGVLLCGLALVQQLATLLPDTLVPRLRTELLPPLLETLREVATAGFDAEFGFQGVNDPFLQCRLLAVLRLLTRDGTSNTDELQSTLVQVARSSDKSSAVLYECIHTILAIRGAPRTSLSFAVQRLGDLLRSRDPNLRLMALQSMREAATLERASVVQHQTTIVECLHDPDPSAQRGAVDVLFDLIAADNARAVFGELIGYLAECTDDAVRLEVLRRLWLTADQQQMEVGWRMEAFVRAFQAVDTAADAADEDGWLASTDDLASALLALIAAHAALPSPATRRLVAAARSVHDATGKVPTLLLRCALWCVGEYGYPREEVRPSATSSASPTTADDGSALAGEMAELSGLQHSQRNSDAWDGLRAPHEDAEAGVAFVEAALEWHERRRRRRGACRAMPAWATAVESLALTAVMKIAVRSADASDGAVFSRCRELLARRRTALDAEVQQRACEFTALLQPEQREWRERLSMTPSPLAYAEWSERWRARHAHGVVHAPVTGTSSLIVLDDEEEEEEEGGSGNGGRGRAGRATGRAATSTSTLAADLQDLLSMGDGPFAAALPPADGSDERGLLDLLSSPEEATSTPVAPNGSVADANVKAAAETLIFDSDVVGIWLSARRSTAAHTVDATARFVNKSPRTLSEFLFQVAVPKYILLEMSPATAGALPPTTASTSPPITQRMRLVNESGHFGEERPLQMRFRISYVNALGERVAQQGTVDTFPTS</sequence>
<keyword evidence="7 9" id="KW-0472">Membrane</keyword>
<evidence type="ECO:0000256" key="8">
    <source>
        <dbReference type="ARBA" id="ARBA00023329"/>
    </source>
</evidence>
<protein>
    <recommendedName>
        <fullName evidence="9">AP-1 complex subunit gamma</fullName>
    </recommendedName>
</protein>
<evidence type="ECO:0000256" key="6">
    <source>
        <dbReference type="ARBA" id="ARBA00023034"/>
    </source>
</evidence>
<evidence type="ECO:0000256" key="9">
    <source>
        <dbReference type="PIRNR" id="PIRNR037094"/>
    </source>
</evidence>
<evidence type="ECO:0000256" key="7">
    <source>
        <dbReference type="ARBA" id="ARBA00023136"/>
    </source>
</evidence>
<dbReference type="PROSITE" id="PS50180">
    <property type="entry name" value="GAE"/>
    <property type="match status" value="1"/>
</dbReference>
<keyword evidence="4 9" id="KW-0813">Transport</keyword>
<comment type="caution">
    <text evidence="12">The sequence shown here is derived from an EMBL/GenBank/DDBJ whole genome shotgun (WGS) entry which is preliminary data.</text>
</comment>
<name>A0AAV9IQV8_CYACA</name>
<dbReference type="AlphaFoldDB" id="A0AAV9IQV8"/>
<dbReference type="PANTHER" id="PTHR22780">
    <property type="entry name" value="ADAPTIN, ALPHA/GAMMA/EPSILON"/>
    <property type="match status" value="1"/>
</dbReference>
<evidence type="ECO:0000256" key="4">
    <source>
        <dbReference type="ARBA" id="ARBA00022448"/>
    </source>
</evidence>
<reference evidence="12 13" key="1">
    <citation type="submission" date="2022-07" db="EMBL/GenBank/DDBJ databases">
        <title>Genome-wide signatures of adaptation to extreme environments.</title>
        <authorList>
            <person name="Cho C.H."/>
            <person name="Yoon H.S."/>
        </authorList>
    </citation>
    <scope>NUCLEOTIDE SEQUENCE [LARGE SCALE GENOMIC DNA]</scope>
    <source>
        <strain evidence="12 13">DBV 063 E5</strain>
    </source>
</reference>
<organism evidence="12 13">
    <name type="scientific">Cyanidium caldarium</name>
    <name type="common">Red alga</name>
    <dbReference type="NCBI Taxonomy" id="2771"/>
    <lineage>
        <taxon>Eukaryota</taxon>
        <taxon>Rhodophyta</taxon>
        <taxon>Bangiophyceae</taxon>
        <taxon>Cyanidiales</taxon>
        <taxon>Cyanidiaceae</taxon>
        <taxon>Cyanidium</taxon>
    </lineage>
</organism>
<comment type="similarity">
    <text evidence="3 9">Belongs to the adaptor complexes large subunit family.</text>
</comment>
<comment type="subcellular location">
    <subcellularLocation>
        <location evidence="1">Cytoplasmic vesicle membrane</location>
    </subcellularLocation>
    <subcellularLocation>
        <location evidence="2">Golgi apparatus</location>
    </subcellularLocation>
</comment>
<dbReference type="Gene3D" id="2.60.40.1230">
    <property type="match status" value="1"/>
</dbReference>
<keyword evidence="5 9" id="KW-0653">Protein transport</keyword>
<evidence type="ECO:0000313" key="13">
    <source>
        <dbReference type="Proteomes" id="UP001301350"/>
    </source>
</evidence>
<dbReference type="PIRSF" id="PIRSF037094">
    <property type="entry name" value="AP1_complex_gamma"/>
    <property type="match status" value="1"/>
</dbReference>
<keyword evidence="13" id="KW-1185">Reference proteome</keyword>
<evidence type="ECO:0000313" key="12">
    <source>
        <dbReference type="EMBL" id="KAK4534695.1"/>
    </source>
</evidence>
<dbReference type="GO" id="GO:0006886">
    <property type="term" value="P:intracellular protein transport"/>
    <property type="evidence" value="ECO:0007669"/>
    <property type="project" value="UniProtKB-UniRule"/>
</dbReference>
<dbReference type="InterPro" id="IPR016024">
    <property type="entry name" value="ARM-type_fold"/>
</dbReference>
<proteinExistence type="inferred from homology"/>
<evidence type="ECO:0000256" key="1">
    <source>
        <dbReference type="ARBA" id="ARBA00004156"/>
    </source>
</evidence>
<dbReference type="EMBL" id="JANCYW010000002">
    <property type="protein sequence ID" value="KAK4534695.1"/>
    <property type="molecule type" value="Genomic_DNA"/>
</dbReference>
<evidence type="ECO:0000259" key="11">
    <source>
        <dbReference type="PROSITE" id="PS50180"/>
    </source>
</evidence>
<dbReference type="GO" id="GO:0030121">
    <property type="term" value="C:AP-1 adaptor complex"/>
    <property type="evidence" value="ECO:0007669"/>
    <property type="project" value="InterPro"/>
</dbReference>
<dbReference type="GO" id="GO:0016192">
    <property type="term" value="P:vesicle-mediated transport"/>
    <property type="evidence" value="ECO:0007669"/>
    <property type="project" value="InterPro"/>
</dbReference>
<accession>A0AAV9IQV8</accession>
<dbReference type="Pfam" id="PF01602">
    <property type="entry name" value="Adaptin_N"/>
    <property type="match status" value="1"/>
</dbReference>
<dbReference type="SMART" id="SM00809">
    <property type="entry name" value="Alpha_adaptinC2"/>
    <property type="match status" value="1"/>
</dbReference>
<evidence type="ECO:0000256" key="10">
    <source>
        <dbReference type="SAM" id="MobiDB-lite"/>
    </source>
</evidence>
<evidence type="ECO:0000256" key="3">
    <source>
        <dbReference type="ARBA" id="ARBA00006613"/>
    </source>
</evidence>
<dbReference type="SUPFAM" id="SSF48371">
    <property type="entry name" value="ARM repeat"/>
    <property type="match status" value="1"/>
</dbReference>
<dbReference type="InterPro" id="IPR050840">
    <property type="entry name" value="Adaptor_Complx_Large_Subunit"/>
</dbReference>
<dbReference type="InterPro" id="IPR002553">
    <property type="entry name" value="Clathrin/coatomer_adapt-like_N"/>
</dbReference>
<dbReference type="InterPro" id="IPR008153">
    <property type="entry name" value="GAE_dom"/>
</dbReference>
<dbReference type="Proteomes" id="UP001301350">
    <property type="component" value="Unassembled WGS sequence"/>
</dbReference>
<dbReference type="InterPro" id="IPR017107">
    <property type="entry name" value="AP1_complex_gsu"/>
</dbReference>
<keyword evidence="6 9" id="KW-0333">Golgi apparatus</keyword>
<feature type="region of interest" description="Disordered" evidence="10">
    <location>
        <begin position="715"/>
        <end position="743"/>
    </location>
</feature>
<keyword evidence="8 9" id="KW-0968">Cytoplasmic vesicle</keyword>
<dbReference type="InterPro" id="IPR008152">
    <property type="entry name" value="Clathrin_a/b/g-adaptin_app_Ig"/>
</dbReference>
<feature type="domain" description="GAE" evidence="11">
    <location>
        <begin position="804"/>
        <end position="927"/>
    </location>
</feature>
<dbReference type="InterPro" id="IPR011989">
    <property type="entry name" value="ARM-like"/>
</dbReference>
<dbReference type="Pfam" id="PF02883">
    <property type="entry name" value="Alpha_adaptinC2"/>
    <property type="match status" value="1"/>
</dbReference>
<dbReference type="Gene3D" id="1.25.10.10">
    <property type="entry name" value="Leucine-rich Repeat Variant"/>
    <property type="match status" value="1"/>
</dbReference>
<feature type="compositionally biased region" description="Low complexity" evidence="10">
    <location>
        <begin position="734"/>
        <end position="743"/>
    </location>
</feature>
<gene>
    <name evidence="12" type="ORF">CDCA_CDCA02G0720</name>
</gene>
<dbReference type="SUPFAM" id="SSF49348">
    <property type="entry name" value="Clathrin adaptor appendage domain"/>
    <property type="match status" value="1"/>
</dbReference>
<evidence type="ECO:0000256" key="2">
    <source>
        <dbReference type="ARBA" id="ARBA00004555"/>
    </source>
</evidence>
<evidence type="ECO:0000256" key="5">
    <source>
        <dbReference type="ARBA" id="ARBA00022927"/>
    </source>
</evidence>